<keyword evidence="3" id="KW-1185">Reference proteome</keyword>
<proteinExistence type="predicted"/>
<dbReference type="EMBL" id="CP018082">
    <property type="protein sequence ID" value="APE32686.1"/>
    <property type="molecule type" value="Genomic_DNA"/>
</dbReference>
<dbReference type="Proteomes" id="UP000183810">
    <property type="component" value="Chromosome"/>
</dbReference>
<dbReference type="OrthoDB" id="4374070at2"/>
<feature type="compositionally biased region" description="Basic and acidic residues" evidence="1">
    <location>
        <begin position="13"/>
        <end position="46"/>
    </location>
</feature>
<name>A0A1J0VKZ6_9NOCA</name>
<sequence>MGLFSKRKRRPSRRAEAKALKHKAAVEAKLSAKNERKAAKAGERTNRRAAKSAARTEAKVAKAQIATLQAEEKAAQKLAAKADRELFSAAQIRKYIGVARVLIPVLAPLAYRGATFVRGQLDARKAQQLGIGLDQLGEFSGHGARLQARIVNAESALDKITADAPGDADTKKYVDAARSRLTDLTVAVNTAEQMPAARRKAVHTSISAELSVLENDALARLGVR</sequence>
<dbReference type="RefSeq" id="WP_071925705.1">
    <property type="nucleotide sequence ID" value="NZ_CP018082.1"/>
</dbReference>
<evidence type="ECO:0000313" key="3">
    <source>
        <dbReference type="Proteomes" id="UP000183810"/>
    </source>
</evidence>
<protein>
    <submittedName>
        <fullName evidence="2">Uncharacterized protein</fullName>
    </submittedName>
</protein>
<reference evidence="2" key="1">
    <citation type="submission" date="2016-11" db="EMBL/GenBank/DDBJ databases">
        <authorList>
            <person name="Jaros S."/>
            <person name="Januszkiewicz K."/>
            <person name="Wedrychowicz H."/>
        </authorList>
    </citation>
    <scope>NUCLEOTIDE SEQUENCE [LARGE SCALE GENOMIC DNA]</scope>
    <source>
        <strain evidence="2">Y48</strain>
    </source>
</reference>
<evidence type="ECO:0000313" key="2">
    <source>
        <dbReference type="EMBL" id="APE32686.1"/>
    </source>
</evidence>
<feature type="region of interest" description="Disordered" evidence="1">
    <location>
        <begin position="1"/>
        <end position="54"/>
    </location>
</feature>
<organism evidence="2 3">
    <name type="scientific">Nocardia mangyaensis</name>
    <dbReference type="NCBI Taxonomy" id="2213200"/>
    <lineage>
        <taxon>Bacteria</taxon>
        <taxon>Bacillati</taxon>
        <taxon>Actinomycetota</taxon>
        <taxon>Actinomycetes</taxon>
        <taxon>Mycobacteriales</taxon>
        <taxon>Nocardiaceae</taxon>
        <taxon>Nocardia</taxon>
    </lineage>
</organism>
<feature type="compositionally biased region" description="Basic residues" evidence="1">
    <location>
        <begin position="1"/>
        <end position="12"/>
    </location>
</feature>
<dbReference type="Pfam" id="PF20079">
    <property type="entry name" value="DUF6474"/>
    <property type="match status" value="1"/>
</dbReference>
<gene>
    <name evidence="2" type="ORF">BOX37_00350</name>
</gene>
<evidence type="ECO:0000256" key="1">
    <source>
        <dbReference type="SAM" id="MobiDB-lite"/>
    </source>
</evidence>
<accession>A0A1J0VKZ6</accession>
<dbReference type="InterPro" id="IPR045522">
    <property type="entry name" value="DUF6474"/>
</dbReference>
<dbReference type="AlphaFoldDB" id="A0A1J0VKZ6"/>
<dbReference type="KEGG" id="nsl:BOX37_00350"/>